<dbReference type="Proteomes" id="UP000683360">
    <property type="component" value="Unassembled WGS sequence"/>
</dbReference>
<keyword evidence="2" id="KW-1185">Reference proteome</keyword>
<accession>A0A8S3UB46</accession>
<name>A0A8S3UB46_MYTED</name>
<gene>
    <name evidence="1" type="ORF">MEDL_53395</name>
</gene>
<organism evidence="1 2">
    <name type="scientific">Mytilus edulis</name>
    <name type="common">Blue mussel</name>
    <dbReference type="NCBI Taxonomy" id="6550"/>
    <lineage>
        <taxon>Eukaryota</taxon>
        <taxon>Metazoa</taxon>
        <taxon>Spiralia</taxon>
        <taxon>Lophotrochozoa</taxon>
        <taxon>Mollusca</taxon>
        <taxon>Bivalvia</taxon>
        <taxon>Autobranchia</taxon>
        <taxon>Pteriomorphia</taxon>
        <taxon>Mytilida</taxon>
        <taxon>Mytiloidea</taxon>
        <taxon>Mytilidae</taxon>
        <taxon>Mytilinae</taxon>
        <taxon>Mytilus</taxon>
    </lineage>
</organism>
<dbReference type="AlphaFoldDB" id="A0A8S3UB46"/>
<dbReference type="EMBL" id="CAJPWZ010002580">
    <property type="protein sequence ID" value="CAG2241197.1"/>
    <property type="molecule type" value="Genomic_DNA"/>
</dbReference>
<evidence type="ECO:0000313" key="1">
    <source>
        <dbReference type="EMBL" id="CAG2241197.1"/>
    </source>
</evidence>
<reference evidence="1" key="1">
    <citation type="submission" date="2021-03" db="EMBL/GenBank/DDBJ databases">
        <authorList>
            <person name="Bekaert M."/>
        </authorList>
    </citation>
    <scope>NUCLEOTIDE SEQUENCE</scope>
</reference>
<comment type="caution">
    <text evidence="1">The sequence shown here is derived from an EMBL/GenBank/DDBJ whole genome shotgun (WGS) entry which is preliminary data.</text>
</comment>
<proteinExistence type="predicted"/>
<dbReference type="OrthoDB" id="6161846at2759"/>
<evidence type="ECO:0000313" key="2">
    <source>
        <dbReference type="Proteomes" id="UP000683360"/>
    </source>
</evidence>
<protein>
    <submittedName>
        <fullName evidence="1">Uncharacterized protein</fullName>
    </submittedName>
</protein>
<sequence>MILNYLRNKKEFSRSILPKDRIYLEEILLEARYFQLDDIKKQKITGISDLLINYGDDGLPNLPKEISWKGHTPPCEPYITKRKEDTMGHIKTAIYVYLSKNSALLLGLVPAVIKEKDCSIAELIYVYSEALLSPFFLEEEYQRHKDGILQCGLDKNAS</sequence>